<proteinExistence type="predicted"/>
<keyword evidence="1" id="KW-1133">Transmembrane helix</keyword>
<dbReference type="AlphaFoldDB" id="A0A976XJ09"/>
<evidence type="ECO:0000256" key="1">
    <source>
        <dbReference type="SAM" id="Phobius"/>
    </source>
</evidence>
<accession>A0A976XJ09</accession>
<feature type="transmembrane region" description="Helical" evidence="1">
    <location>
        <begin position="139"/>
        <end position="163"/>
    </location>
</feature>
<keyword evidence="1" id="KW-0812">Transmembrane</keyword>
<gene>
    <name evidence="2" type="ORF">MACK_004079</name>
</gene>
<sequence>MKEPAKSAIDYLFENPQEEGTKQKVETLEKLIKSEKSNSDNSEAQTETNTGKTAESLCVQYCRERVGRDGIGSALSPLLLYWSSTMFKDFLFPATLPYGLLTRDKCHIINVMTPIFMNIGPVTFFVLDNFTDVFGCWSWYFDMFWVLFIPLPILLTFVLRAIFTRDPAARCIINSRPRVTCMTFMLMVSFGYMEPLSYMGLAKYAFRQNPGGFTIMGYHVTSAFLCRALFSKISVGFSDTRISLGYHLPKFRPTHRMSKKNLYMYLFKETFRRALRDFKGDFKLDIKKYL</sequence>
<name>A0A976XJ09_THEOR</name>
<feature type="transmembrane region" description="Helical" evidence="1">
    <location>
        <begin position="213"/>
        <end position="230"/>
    </location>
</feature>
<evidence type="ECO:0000313" key="2">
    <source>
        <dbReference type="EMBL" id="UVC50204.1"/>
    </source>
</evidence>
<dbReference type="EMBL" id="CP056072">
    <property type="protein sequence ID" value="UVC50204.1"/>
    <property type="molecule type" value="Genomic_DNA"/>
</dbReference>
<feature type="transmembrane region" description="Helical" evidence="1">
    <location>
        <begin position="175"/>
        <end position="193"/>
    </location>
</feature>
<protein>
    <submittedName>
        <fullName evidence="2">Uncharacterized protein</fullName>
    </submittedName>
</protein>
<reference evidence="2" key="1">
    <citation type="submission" date="2022-07" db="EMBL/GenBank/DDBJ databases">
        <title>Evaluation of T. orientalis genome assembly methods using nanopore sequencing and analysis of variation between genomes.</title>
        <authorList>
            <person name="Yam J."/>
            <person name="Micallef M.L."/>
            <person name="Liu M."/>
            <person name="Djordjevic S.P."/>
            <person name="Bogema D.R."/>
            <person name="Jenkins C."/>
        </authorList>
    </citation>
    <scope>NUCLEOTIDE SEQUENCE</scope>
    <source>
        <strain evidence="2">Goon Nure</strain>
    </source>
</reference>
<organism evidence="2 3">
    <name type="scientific">Theileria orientalis</name>
    <dbReference type="NCBI Taxonomy" id="68886"/>
    <lineage>
        <taxon>Eukaryota</taxon>
        <taxon>Sar</taxon>
        <taxon>Alveolata</taxon>
        <taxon>Apicomplexa</taxon>
        <taxon>Aconoidasida</taxon>
        <taxon>Piroplasmida</taxon>
        <taxon>Theileriidae</taxon>
        <taxon>Theileria</taxon>
    </lineage>
</organism>
<evidence type="ECO:0000313" key="3">
    <source>
        <dbReference type="Proteomes" id="UP000244811"/>
    </source>
</evidence>
<feature type="transmembrane region" description="Helical" evidence="1">
    <location>
        <begin position="108"/>
        <end position="127"/>
    </location>
</feature>
<keyword evidence="1" id="KW-0472">Membrane</keyword>
<dbReference type="Proteomes" id="UP000244811">
    <property type="component" value="Chromosome 4"/>
</dbReference>